<dbReference type="GO" id="GO:0016477">
    <property type="term" value="P:cell migration"/>
    <property type="evidence" value="ECO:0007669"/>
    <property type="project" value="TreeGrafter"/>
</dbReference>
<evidence type="ECO:0000259" key="1">
    <source>
        <dbReference type="PROSITE" id="PS51232"/>
    </source>
</evidence>
<dbReference type="PANTHER" id="PTHR45857">
    <property type="entry name" value="FORMIN-LIKE PROTEIN"/>
    <property type="match status" value="1"/>
</dbReference>
<evidence type="ECO:0000313" key="2">
    <source>
        <dbReference type="EMBL" id="CAD7650760.1"/>
    </source>
</evidence>
<dbReference type="EMBL" id="CAJPVJ010004317">
    <property type="protein sequence ID" value="CAG2168485.1"/>
    <property type="molecule type" value="Genomic_DNA"/>
</dbReference>
<dbReference type="PANTHER" id="PTHR45857:SF4">
    <property type="entry name" value="FORMIN-LIKE PROTEIN"/>
    <property type="match status" value="1"/>
</dbReference>
<dbReference type="EMBL" id="OC919142">
    <property type="protein sequence ID" value="CAD7650760.1"/>
    <property type="molecule type" value="Genomic_DNA"/>
</dbReference>
<dbReference type="GO" id="GO:0030866">
    <property type="term" value="P:cortical actin cytoskeleton organization"/>
    <property type="evidence" value="ECO:0007669"/>
    <property type="project" value="TreeGrafter"/>
</dbReference>
<dbReference type="InterPro" id="IPR011989">
    <property type="entry name" value="ARM-like"/>
</dbReference>
<protein>
    <recommendedName>
        <fullName evidence="1">GBD/FH3 domain-containing protein</fullName>
    </recommendedName>
</protein>
<feature type="domain" description="GBD/FH3" evidence="1">
    <location>
        <begin position="50"/>
        <end position="278"/>
    </location>
</feature>
<dbReference type="SMART" id="SM01140">
    <property type="entry name" value="Drf_GBD"/>
    <property type="match status" value="1"/>
</dbReference>
<dbReference type="GO" id="GO:0005829">
    <property type="term" value="C:cytosol"/>
    <property type="evidence" value="ECO:0007669"/>
    <property type="project" value="TreeGrafter"/>
</dbReference>
<dbReference type="GO" id="GO:0051015">
    <property type="term" value="F:actin filament binding"/>
    <property type="evidence" value="ECO:0007669"/>
    <property type="project" value="TreeGrafter"/>
</dbReference>
<gene>
    <name evidence="2" type="ORF">ONB1V03_LOCUS7974</name>
</gene>
<reference evidence="2" key="1">
    <citation type="submission" date="2020-11" db="EMBL/GenBank/DDBJ databases">
        <authorList>
            <person name="Tran Van P."/>
        </authorList>
    </citation>
    <scope>NUCLEOTIDE SEQUENCE</scope>
</reference>
<accession>A0A7R9LZR1</accession>
<keyword evidence="3" id="KW-1185">Reference proteome</keyword>
<dbReference type="Gene3D" id="1.25.10.10">
    <property type="entry name" value="Leucine-rich Repeat Variant"/>
    <property type="match status" value="1"/>
</dbReference>
<feature type="non-terminal residue" evidence="2">
    <location>
        <position position="1"/>
    </location>
</feature>
<dbReference type="InterPro" id="IPR014768">
    <property type="entry name" value="GBD/FH3_dom"/>
</dbReference>
<evidence type="ECO:0000313" key="3">
    <source>
        <dbReference type="Proteomes" id="UP000728032"/>
    </source>
</evidence>
<dbReference type="PROSITE" id="PS51232">
    <property type="entry name" value="GBD_FH3"/>
    <property type="match status" value="1"/>
</dbReference>
<dbReference type="InterPro" id="IPR043592">
    <property type="entry name" value="FMNL_animal"/>
</dbReference>
<dbReference type="OrthoDB" id="1668162at2759"/>
<proteinExistence type="predicted"/>
<dbReference type="SUPFAM" id="SSF48371">
    <property type="entry name" value="ARM repeat"/>
    <property type="match status" value="1"/>
</dbReference>
<dbReference type="Proteomes" id="UP000728032">
    <property type="component" value="Unassembled WGS sequence"/>
</dbReference>
<dbReference type="GO" id="GO:0031267">
    <property type="term" value="F:small GTPase binding"/>
    <property type="evidence" value="ECO:0007669"/>
    <property type="project" value="InterPro"/>
</dbReference>
<dbReference type="AlphaFoldDB" id="A0A7R9LZR1"/>
<organism evidence="2">
    <name type="scientific">Oppiella nova</name>
    <dbReference type="NCBI Taxonomy" id="334625"/>
    <lineage>
        <taxon>Eukaryota</taxon>
        <taxon>Metazoa</taxon>
        <taxon>Ecdysozoa</taxon>
        <taxon>Arthropoda</taxon>
        <taxon>Chelicerata</taxon>
        <taxon>Arachnida</taxon>
        <taxon>Acari</taxon>
        <taxon>Acariformes</taxon>
        <taxon>Sarcoptiformes</taxon>
        <taxon>Oribatida</taxon>
        <taxon>Brachypylina</taxon>
        <taxon>Oppioidea</taxon>
        <taxon>Oppiidae</taxon>
        <taxon>Oppiella</taxon>
    </lineage>
</organism>
<dbReference type="InterPro" id="IPR016024">
    <property type="entry name" value="ARM-type_fold"/>
</dbReference>
<dbReference type="GO" id="GO:0008360">
    <property type="term" value="P:regulation of cell shape"/>
    <property type="evidence" value="ECO:0007669"/>
    <property type="project" value="TreeGrafter"/>
</dbReference>
<name>A0A7R9LZR1_9ACAR</name>
<dbReference type="Pfam" id="PF06371">
    <property type="entry name" value="Drf_GBD"/>
    <property type="match status" value="2"/>
</dbReference>
<sequence length="278" mass="31941">MGMSYSTSGSPVNHQSVVTRHKSVNNHHINSVVTHSVTLNDKQSNHEVDHQMPDSNELERRFTKVLASMDLPPDKAKLLRGYDMEKKWEMIRDQEKVTAKESPEFYLRKLSTYLDPKASRSTKKVRQLGHNTSTQVLRDLEISLRTNNIEWVREFLSESNLGLDVLIEYLTFRLVTQQQHQQLKDQQTAHQNGSADNLTASQDHIQTNTSLLRRPSLLFSRQHSTKLKLGQVGDDVHVCIMCMRAIMNNKFGFNLVMEHNNAINCIALSLNHQSLRTK</sequence>
<dbReference type="InterPro" id="IPR010473">
    <property type="entry name" value="GTPase-bd"/>
</dbReference>